<feature type="transmembrane region" description="Helical" evidence="8">
    <location>
        <begin position="59"/>
        <end position="85"/>
    </location>
</feature>
<protein>
    <submittedName>
        <fullName evidence="9">Membrane protein</fullName>
    </submittedName>
</protein>
<comment type="similarity">
    <text evidence="2">Belongs to the auxin efflux carrier (TC 2.A.69) family.</text>
</comment>
<dbReference type="GO" id="GO:0005886">
    <property type="term" value="C:plasma membrane"/>
    <property type="evidence" value="ECO:0007669"/>
    <property type="project" value="UniProtKB-SubCell"/>
</dbReference>
<dbReference type="InterPro" id="IPR004776">
    <property type="entry name" value="Mem_transp_PIN-like"/>
</dbReference>
<sequence>MAGVIQGFGVIAVIILVGYLLGRFGILGAPARETLTKLSFYVGTPTLLFQMLADSDVSVLFSLPLLVTALSTLLVGALFVVISLLCRWNPGWTAIGAMCSTYVNAGNLGIPIAVYVLGDGSLVAPVMLFQILVLNPIGLTAVELAGSGEQMPLWRRLITPFTNPILIGSLLGIAVSVTGWEVPQPVLEPISLLGGLAVPTVLMAFGLSLQESVLPGGGPERWPVLLSVALKSVVHPLVAWAIGAGVFGLTGAALFAVVVIASLPAAQNMFTYASQYNTAVRLARESILLSTIMSVPVLVVITALLG</sequence>
<keyword evidence="7 8" id="KW-0472">Membrane</keyword>
<feature type="transmembrane region" description="Helical" evidence="8">
    <location>
        <begin position="157"/>
        <end position="178"/>
    </location>
</feature>
<dbReference type="Gene3D" id="1.20.1530.20">
    <property type="match status" value="1"/>
</dbReference>
<gene>
    <name evidence="9" type="ORF">GU90_12455</name>
</gene>
<keyword evidence="4" id="KW-1003">Cell membrane</keyword>
<dbReference type="EMBL" id="JNVU01000031">
    <property type="protein sequence ID" value="KEI43808.1"/>
    <property type="molecule type" value="Genomic_DNA"/>
</dbReference>
<evidence type="ECO:0000256" key="6">
    <source>
        <dbReference type="ARBA" id="ARBA00022989"/>
    </source>
</evidence>
<evidence type="ECO:0000256" key="4">
    <source>
        <dbReference type="ARBA" id="ARBA00022475"/>
    </source>
</evidence>
<dbReference type="PANTHER" id="PTHR36838:SF3">
    <property type="entry name" value="TRANSPORTER AUXIN EFFLUX CARRIER EC FAMILY"/>
    <property type="match status" value="1"/>
</dbReference>
<feature type="transmembrane region" description="Helical" evidence="8">
    <location>
        <begin position="287"/>
        <end position="305"/>
    </location>
</feature>
<dbReference type="OrthoDB" id="5405318at2"/>
<keyword evidence="6 8" id="KW-1133">Transmembrane helix</keyword>
<feature type="transmembrane region" description="Helical" evidence="8">
    <location>
        <begin position="6"/>
        <end position="26"/>
    </location>
</feature>
<dbReference type="Pfam" id="PF03547">
    <property type="entry name" value="Mem_trans"/>
    <property type="match status" value="2"/>
</dbReference>
<dbReference type="InterPro" id="IPR038770">
    <property type="entry name" value="Na+/solute_symporter_sf"/>
</dbReference>
<evidence type="ECO:0000313" key="10">
    <source>
        <dbReference type="Proteomes" id="UP000031419"/>
    </source>
</evidence>
<dbReference type="STRING" id="28042.GU90_12455"/>
<reference evidence="9 10" key="1">
    <citation type="submission" date="2014-06" db="EMBL/GenBank/DDBJ databases">
        <title>Saccharopolyspora rectivirgula DSM-43113 Genome sequencing.</title>
        <authorList>
            <person name="Barrera C."/>
            <person name="Millon L."/>
            <person name="Rognon B."/>
            <person name="Zaugg C."/>
            <person name="Monod M."/>
        </authorList>
    </citation>
    <scope>NUCLEOTIDE SEQUENCE [LARGE SCALE GENOMIC DNA]</scope>
    <source>
        <strain evidence="9 10">DSM 43113</strain>
    </source>
</reference>
<organism evidence="9 10">
    <name type="scientific">Saccharopolyspora rectivirgula</name>
    <dbReference type="NCBI Taxonomy" id="28042"/>
    <lineage>
        <taxon>Bacteria</taxon>
        <taxon>Bacillati</taxon>
        <taxon>Actinomycetota</taxon>
        <taxon>Actinomycetes</taxon>
        <taxon>Pseudonocardiales</taxon>
        <taxon>Pseudonocardiaceae</taxon>
        <taxon>Saccharopolyspora</taxon>
    </lineage>
</organism>
<dbReference type="AlphaFoldDB" id="A0A073AVI8"/>
<comment type="subcellular location">
    <subcellularLocation>
        <location evidence="1">Cell membrane</location>
        <topology evidence="1">Multi-pass membrane protein</topology>
    </subcellularLocation>
</comment>
<evidence type="ECO:0000313" key="9">
    <source>
        <dbReference type="EMBL" id="KEI43808.1"/>
    </source>
</evidence>
<comment type="caution">
    <text evidence="9">The sequence shown here is derived from an EMBL/GenBank/DDBJ whole genome shotgun (WGS) entry which is preliminary data.</text>
</comment>
<feature type="transmembrane region" description="Helical" evidence="8">
    <location>
        <begin position="190"/>
        <end position="210"/>
    </location>
</feature>
<evidence type="ECO:0000256" key="7">
    <source>
        <dbReference type="ARBA" id="ARBA00023136"/>
    </source>
</evidence>
<dbReference type="RefSeq" id="WP_029722297.1">
    <property type="nucleotide sequence ID" value="NZ_JNVU01000031.1"/>
</dbReference>
<feature type="transmembrane region" description="Helical" evidence="8">
    <location>
        <begin position="122"/>
        <end position="145"/>
    </location>
</feature>
<evidence type="ECO:0000256" key="3">
    <source>
        <dbReference type="ARBA" id="ARBA00022448"/>
    </source>
</evidence>
<name>A0A073AVI8_9PSEU</name>
<evidence type="ECO:0000256" key="8">
    <source>
        <dbReference type="SAM" id="Phobius"/>
    </source>
</evidence>
<dbReference type="eggNOG" id="COG0679">
    <property type="taxonomic scope" value="Bacteria"/>
</dbReference>
<keyword evidence="5 8" id="KW-0812">Transmembrane</keyword>
<accession>A0A073AVI8</accession>
<evidence type="ECO:0000256" key="2">
    <source>
        <dbReference type="ARBA" id="ARBA00010145"/>
    </source>
</evidence>
<evidence type="ECO:0000256" key="1">
    <source>
        <dbReference type="ARBA" id="ARBA00004651"/>
    </source>
</evidence>
<feature type="transmembrane region" description="Helical" evidence="8">
    <location>
        <begin position="248"/>
        <end position="266"/>
    </location>
</feature>
<feature type="transmembrane region" description="Helical" evidence="8">
    <location>
        <begin position="92"/>
        <end position="116"/>
    </location>
</feature>
<keyword evidence="10" id="KW-1185">Reference proteome</keyword>
<dbReference type="PANTHER" id="PTHR36838">
    <property type="entry name" value="AUXIN EFFLUX CARRIER FAMILY PROTEIN"/>
    <property type="match status" value="1"/>
</dbReference>
<proteinExistence type="inferred from homology"/>
<dbReference type="GO" id="GO:0055085">
    <property type="term" value="P:transmembrane transport"/>
    <property type="evidence" value="ECO:0007669"/>
    <property type="project" value="InterPro"/>
</dbReference>
<dbReference type="Proteomes" id="UP000031419">
    <property type="component" value="Unassembled WGS sequence"/>
</dbReference>
<keyword evidence="3" id="KW-0813">Transport</keyword>
<evidence type="ECO:0000256" key="5">
    <source>
        <dbReference type="ARBA" id="ARBA00022692"/>
    </source>
</evidence>